<evidence type="ECO:0000313" key="2">
    <source>
        <dbReference type="EMBL" id="KOO26293.1"/>
    </source>
</evidence>
<keyword evidence="1" id="KW-0812">Transmembrane</keyword>
<reference evidence="3" key="1">
    <citation type="journal article" date="2015" name="PLoS Genet.">
        <title>Genome Sequence and Transcriptome Analyses of Chrysochromulina tobin: Metabolic Tools for Enhanced Algal Fitness in the Prominent Order Prymnesiales (Haptophyceae).</title>
        <authorList>
            <person name="Hovde B.T."/>
            <person name="Deodato C.R."/>
            <person name="Hunsperger H.M."/>
            <person name="Ryken S.A."/>
            <person name="Yost W."/>
            <person name="Jha R.K."/>
            <person name="Patterson J."/>
            <person name="Monnat R.J. Jr."/>
            <person name="Barlow S.B."/>
            <person name="Starkenburg S.R."/>
            <person name="Cattolico R.A."/>
        </authorList>
    </citation>
    <scope>NUCLEOTIDE SEQUENCE</scope>
    <source>
        <strain evidence="3">CCMP291</strain>
    </source>
</reference>
<feature type="transmembrane region" description="Helical" evidence="1">
    <location>
        <begin position="32"/>
        <end position="51"/>
    </location>
</feature>
<keyword evidence="1" id="KW-1133">Transmembrane helix</keyword>
<gene>
    <name evidence="2" type="ORF">Ctob_001383</name>
</gene>
<evidence type="ECO:0000256" key="1">
    <source>
        <dbReference type="SAM" id="Phobius"/>
    </source>
</evidence>
<keyword evidence="1" id="KW-0472">Membrane</keyword>
<dbReference type="EMBL" id="JWZX01002871">
    <property type="protein sequence ID" value="KOO26293.1"/>
    <property type="molecule type" value="Genomic_DNA"/>
</dbReference>
<name>A0A0M0JJ73_9EUKA</name>
<keyword evidence="3" id="KW-1185">Reference proteome</keyword>
<dbReference type="AlphaFoldDB" id="A0A0M0JJ73"/>
<accession>A0A0M0JJ73</accession>
<sequence length="121" mass="14081">MGRRSSRDVGLLIGLLIIDVTSFQRDLHAFVILLRLQCFWFLFVVQAYFDFPGPFRGLGLHRHDPELAFMYSTYLLDSVTDLELRSLLRGEFQYGQNLHRPVVLNTETNTSSRHTRCRHGP</sequence>
<proteinExistence type="predicted"/>
<dbReference type="Proteomes" id="UP000037460">
    <property type="component" value="Unassembled WGS sequence"/>
</dbReference>
<evidence type="ECO:0000313" key="3">
    <source>
        <dbReference type="Proteomes" id="UP000037460"/>
    </source>
</evidence>
<organism evidence="2 3">
    <name type="scientific">Chrysochromulina tobinii</name>
    <dbReference type="NCBI Taxonomy" id="1460289"/>
    <lineage>
        <taxon>Eukaryota</taxon>
        <taxon>Haptista</taxon>
        <taxon>Haptophyta</taxon>
        <taxon>Prymnesiophyceae</taxon>
        <taxon>Prymnesiales</taxon>
        <taxon>Chrysochromulinaceae</taxon>
        <taxon>Chrysochromulina</taxon>
    </lineage>
</organism>
<protein>
    <submittedName>
        <fullName evidence="2">Uncharacterized protein</fullName>
    </submittedName>
</protein>
<comment type="caution">
    <text evidence="2">The sequence shown here is derived from an EMBL/GenBank/DDBJ whole genome shotgun (WGS) entry which is preliminary data.</text>
</comment>